<evidence type="ECO:0000313" key="1">
    <source>
        <dbReference type="EMBL" id="QDS76591.1"/>
    </source>
</evidence>
<name>A0A517LLU3_9PEZI</name>
<proteinExistence type="predicted"/>
<dbReference type="EMBL" id="CP042199">
    <property type="protein sequence ID" value="QDS76591.1"/>
    <property type="molecule type" value="Genomic_DNA"/>
</dbReference>
<evidence type="ECO:0008006" key="3">
    <source>
        <dbReference type="Google" id="ProtNLM"/>
    </source>
</evidence>
<dbReference type="Pfam" id="PF08695">
    <property type="entry name" value="Coa1"/>
    <property type="match status" value="1"/>
</dbReference>
<evidence type="ECO:0000313" key="2">
    <source>
        <dbReference type="Proteomes" id="UP000316270"/>
    </source>
</evidence>
<reference evidence="1 2" key="1">
    <citation type="submission" date="2019-07" db="EMBL/GenBank/DDBJ databases">
        <title>Finished genome of Venturia effusa.</title>
        <authorList>
            <person name="Young C.A."/>
            <person name="Cox M.P."/>
            <person name="Ganley A.R.D."/>
            <person name="David W.J."/>
        </authorList>
    </citation>
    <scope>NUCLEOTIDE SEQUENCE [LARGE SCALE GENOMIC DNA]</scope>
    <source>
        <strain evidence="2">albino</strain>
    </source>
</reference>
<dbReference type="PANTHER" id="PTHR28523:SF1">
    <property type="entry name" value="CYTOCHROME C OXIDASE ASSEMBLY FACTOR 1"/>
    <property type="match status" value="1"/>
</dbReference>
<gene>
    <name evidence="1" type="ORF">FKW77_007456</name>
</gene>
<dbReference type="InterPro" id="IPR014807">
    <property type="entry name" value="Coa1"/>
</dbReference>
<dbReference type="AlphaFoldDB" id="A0A517LLU3"/>
<dbReference type="Proteomes" id="UP000316270">
    <property type="component" value="Chromosome 15"/>
</dbReference>
<dbReference type="InterPro" id="IPR042432">
    <property type="entry name" value="Coa1_fungi"/>
</dbReference>
<keyword evidence="2" id="KW-1185">Reference proteome</keyword>
<dbReference type="OrthoDB" id="2100652at2759"/>
<dbReference type="PANTHER" id="PTHR28523">
    <property type="entry name" value="CYTOCHROME C OXIDASE ASSEMBLY FACTOR 1"/>
    <property type="match status" value="1"/>
</dbReference>
<dbReference type="GO" id="GO:0033617">
    <property type="term" value="P:mitochondrial respiratory chain complex IV assembly"/>
    <property type="evidence" value="ECO:0007669"/>
    <property type="project" value="InterPro"/>
</dbReference>
<dbReference type="GO" id="GO:0005743">
    <property type="term" value="C:mitochondrial inner membrane"/>
    <property type="evidence" value="ECO:0007669"/>
    <property type="project" value="TreeGrafter"/>
</dbReference>
<sequence>MLPRRLARPSLLQSSRISTLRNARRTLVSAPREGDGPLMTRRSDRALPSIPITNTRQVLKSLPIFLIVLGASALAIFNYQKSSSSVVSSSLYALRVNPAAREALGNEIYFRDKFPWIFGTIDQLHGKIDIHFGVKGTKRTGVMRFVSERQKGMEFFQTMEWTLTTDDGKVIDLMGGAETQDPLVKAELGNAA</sequence>
<organism evidence="1 2">
    <name type="scientific">Venturia effusa</name>
    <dbReference type="NCBI Taxonomy" id="50376"/>
    <lineage>
        <taxon>Eukaryota</taxon>
        <taxon>Fungi</taxon>
        <taxon>Dikarya</taxon>
        <taxon>Ascomycota</taxon>
        <taxon>Pezizomycotina</taxon>
        <taxon>Dothideomycetes</taxon>
        <taxon>Pleosporomycetidae</taxon>
        <taxon>Venturiales</taxon>
        <taxon>Venturiaceae</taxon>
        <taxon>Venturia</taxon>
    </lineage>
</organism>
<protein>
    <recommendedName>
        <fullName evidence="3">DUF1783-domain-containing protein</fullName>
    </recommendedName>
</protein>
<accession>A0A517LLU3</accession>
<dbReference type="STRING" id="50376.A0A517LLU3"/>